<reference evidence="8 9" key="1">
    <citation type="submission" date="2020-01" db="EMBL/GenBank/DDBJ databases">
        <title>Complete genome sequence of a human oral phylogroup 1 Treponema sp. strain ATCC 700766, originally isolated from periodontitis dental plaque.</title>
        <authorList>
            <person name="Chan Y."/>
            <person name="Huo Y.-B."/>
            <person name="Yu X.-L."/>
            <person name="Zeng H."/>
            <person name="Leung W.-K."/>
            <person name="Watt R.M."/>
        </authorList>
    </citation>
    <scope>NUCLEOTIDE SEQUENCE [LARGE SCALE GENOMIC DNA]</scope>
    <source>
        <strain evidence="8 9">OMZ 804</strain>
    </source>
</reference>
<feature type="binding site" evidence="6">
    <location>
        <position position="61"/>
    </location>
    <ligand>
        <name>phosphate</name>
        <dbReference type="ChEBI" id="CHEBI:43474"/>
    </ligand>
</feature>
<gene>
    <name evidence="8" type="ORF">GWP43_13185</name>
</gene>
<comment type="pathway">
    <text evidence="1 5">Purine metabolism; purine nucleoside salvage.</text>
</comment>
<dbReference type="PANTHER" id="PTHR11904:SF9">
    <property type="entry name" value="PURINE NUCLEOSIDE PHOSPHORYLASE-RELATED"/>
    <property type="match status" value="1"/>
</dbReference>
<evidence type="ECO:0000313" key="8">
    <source>
        <dbReference type="EMBL" id="QHX44247.1"/>
    </source>
</evidence>
<dbReference type="NCBIfam" id="TIGR01700">
    <property type="entry name" value="PNPH"/>
    <property type="match status" value="1"/>
</dbReference>
<comment type="similarity">
    <text evidence="2 5">Belongs to the PNP/MTAP phosphorylase family.</text>
</comment>
<dbReference type="EC" id="2.4.2.1" evidence="5"/>
<dbReference type="AlphaFoldDB" id="A0A6P1Y327"/>
<evidence type="ECO:0000259" key="7">
    <source>
        <dbReference type="Pfam" id="PF01048"/>
    </source>
</evidence>
<dbReference type="Proteomes" id="UP000464374">
    <property type="component" value="Chromosome"/>
</dbReference>
<dbReference type="EMBL" id="CP048020">
    <property type="protein sequence ID" value="QHX44247.1"/>
    <property type="molecule type" value="Genomic_DNA"/>
</dbReference>
<dbReference type="GO" id="GO:0004731">
    <property type="term" value="F:purine-nucleoside phosphorylase activity"/>
    <property type="evidence" value="ECO:0007669"/>
    <property type="project" value="UniProtKB-EC"/>
</dbReference>
<evidence type="ECO:0000256" key="5">
    <source>
        <dbReference type="PIRNR" id="PIRNR000477"/>
    </source>
</evidence>
<dbReference type="GO" id="GO:0009116">
    <property type="term" value="P:nucleoside metabolic process"/>
    <property type="evidence" value="ECO:0007669"/>
    <property type="project" value="InterPro"/>
</dbReference>
<evidence type="ECO:0000256" key="2">
    <source>
        <dbReference type="ARBA" id="ARBA00006751"/>
    </source>
</evidence>
<dbReference type="RefSeq" id="WP_162664524.1">
    <property type="nucleotide sequence ID" value="NZ_CP048020.1"/>
</dbReference>
<feature type="binding site" evidence="6">
    <location>
        <position position="235"/>
    </location>
    <ligand>
        <name>a purine D-ribonucleoside</name>
        <dbReference type="ChEBI" id="CHEBI:142355"/>
    </ligand>
</feature>
<feature type="binding site" evidence="6">
    <location>
        <position position="30"/>
    </location>
    <ligand>
        <name>phosphate</name>
        <dbReference type="ChEBI" id="CHEBI:43474"/>
    </ligand>
</feature>
<feature type="binding site" evidence="6">
    <location>
        <position position="193"/>
    </location>
    <ligand>
        <name>a purine D-ribonucleoside</name>
        <dbReference type="ChEBI" id="CHEBI:142355"/>
    </ligand>
</feature>
<evidence type="ECO:0000256" key="6">
    <source>
        <dbReference type="PIRSR" id="PIRSR000477-2"/>
    </source>
</evidence>
<evidence type="ECO:0000256" key="4">
    <source>
        <dbReference type="ARBA" id="ARBA00022679"/>
    </source>
</evidence>
<feature type="binding site" evidence="6">
    <location>
        <begin position="81"/>
        <end position="83"/>
    </location>
    <ligand>
        <name>phosphate</name>
        <dbReference type="ChEBI" id="CHEBI:43474"/>
    </ligand>
</feature>
<keyword evidence="3 5" id="KW-0328">Glycosyltransferase</keyword>
<dbReference type="Pfam" id="PF01048">
    <property type="entry name" value="PNP_UDP_1"/>
    <property type="match status" value="1"/>
</dbReference>
<dbReference type="PIRSF" id="PIRSF000477">
    <property type="entry name" value="PurNPase"/>
    <property type="match status" value="1"/>
</dbReference>
<dbReference type="Gene3D" id="3.40.50.1580">
    <property type="entry name" value="Nucleoside phosphorylase domain"/>
    <property type="match status" value="1"/>
</dbReference>
<evidence type="ECO:0000313" key="9">
    <source>
        <dbReference type="Proteomes" id="UP000464374"/>
    </source>
</evidence>
<dbReference type="InterPro" id="IPR035994">
    <property type="entry name" value="Nucleoside_phosphorylase_sf"/>
</dbReference>
<comment type="function">
    <text evidence="5">The purine nucleoside phosphorylases catalyze the phosphorolytic breakdown of the N-glycosidic bond in the beta-(deoxy)ribonucleoside molecules, with the formation of the corresponding free purine bases and pentose-1-phosphate.</text>
</comment>
<feature type="binding site" evidence="6">
    <location>
        <position position="212"/>
    </location>
    <ligand>
        <name>phosphate</name>
        <dbReference type="ChEBI" id="CHEBI:43474"/>
    </ligand>
</feature>
<dbReference type="CDD" id="cd09009">
    <property type="entry name" value="PNP-EcPNPII_like"/>
    <property type="match status" value="1"/>
</dbReference>
<feature type="binding site" evidence="6">
    <location>
        <position position="113"/>
    </location>
    <ligand>
        <name>phosphate</name>
        <dbReference type="ChEBI" id="CHEBI:43474"/>
    </ligand>
</feature>
<organism evidence="8 9">
    <name type="scientific">Treponema vincentii</name>
    <dbReference type="NCBI Taxonomy" id="69710"/>
    <lineage>
        <taxon>Bacteria</taxon>
        <taxon>Pseudomonadati</taxon>
        <taxon>Spirochaetota</taxon>
        <taxon>Spirochaetia</taxon>
        <taxon>Spirochaetales</taxon>
        <taxon>Treponemataceae</taxon>
        <taxon>Treponema</taxon>
    </lineage>
</organism>
<dbReference type="PANTHER" id="PTHR11904">
    <property type="entry name" value="METHYLTHIOADENOSINE/PURINE NUCLEOSIDE PHOSPHORYLASE"/>
    <property type="match status" value="1"/>
</dbReference>
<sequence length="275" mass="29588">MTAEEKLIQCFKNIKDHIPYPPKIALVLGSGLGDLANELEVDATIPYASIRNFPLSTAPGHRGAFVFAKIGEIPIVIMQGRIHYYEGYPMTDVVLPIRIMKMMGAEILFLTNAAGGANKNFSAGNFMLITDHIACLVPSPLIGKNFETLGVRFPDMTQVYDRDLRIHIKAAADALHIPLKEGVYCQFTGPAYETPQEVRLAGMLGADAVGMSTAVEAVAARHAGMRVCGVSFISNLAAGMSSSLLSEREVLDAGKKAAPLFKQLVLNSIGRIGKA</sequence>
<accession>A0A6P1Y327</accession>
<dbReference type="InterPro" id="IPR011268">
    <property type="entry name" value="Purine_phosphorylase"/>
</dbReference>
<dbReference type="UniPathway" id="UPA00606"/>
<dbReference type="NCBIfam" id="NF006054">
    <property type="entry name" value="PRK08202.1"/>
    <property type="match status" value="1"/>
</dbReference>
<dbReference type="SUPFAM" id="SSF53167">
    <property type="entry name" value="Purine and uridine phosphorylases"/>
    <property type="match status" value="1"/>
</dbReference>
<dbReference type="InterPro" id="IPR000845">
    <property type="entry name" value="Nucleoside_phosphorylase_d"/>
</dbReference>
<dbReference type="NCBIfam" id="TIGR01697">
    <property type="entry name" value="PNPH-PUNA-XAPA"/>
    <property type="match status" value="1"/>
</dbReference>
<keyword evidence="4 5" id="KW-0808">Transferase</keyword>
<dbReference type="GO" id="GO:0005737">
    <property type="term" value="C:cytoplasm"/>
    <property type="evidence" value="ECO:0007669"/>
    <property type="project" value="TreeGrafter"/>
</dbReference>
<name>A0A6P1Y327_9SPIR</name>
<dbReference type="KEGG" id="trz:GWP43_13185"/>
<feature type="domain" description="Nucleoside phosphorylase" evidence="7">
    <location>
        <begin position="23"/>
        <end position="268"/>
    </location>
</feature>
<evidence type="ECO:0000256" key="1">
    <source>
        <dbReference type="ARBA" id="ARBA00005058"/>
    </source>
</evidence>
<dbReference type="InterPro" id="IPR011270">
    <property type="entry name" value="Pur_Nuc_Pase_Ino/Guo-sp"/>
</dbReference>
<evidence type="ECO:0000256" key="3">
    <source>
        <dbReference type="ARBA" id="ARBA00022676"/>
    </source>
</evidence>
<proteinExistence type="inferred from homology"/>
<protein>
    <recommendedName>
        <fullName evidence="5">Purine nucleoside phosphorylase</fullName>
        <ecNumber evidence="5">2.4.2.1</ecNumber>
    </recommendedName>
    <alternativeName>
        <fullName evidence="5">Inosine-guanosine phosphorylase</fullName>
    </alternativeName>
</protein>